<feature type="transmembrane region" description="Helical" evidence="12">
    <location>
        <begin position="20"/>
        <end position="49"/>
    </location>
</feature>
<evidence type="ECO:0000256" key="2">
    <source>
        <dbReference type="ARBA" id="ARBA00022475"/>
    </source>
</evidence>
<dbReference type="Gene3D" id="3.30.2010.10">
    <property type="entry name" value="Metalloproteases ('zincins'), catalytic domain"/>
    <property type="match status" value="1"/>
</dbReference>
<feature type="transmembrane region" description="Helical" evidence="12">
    <location>
        <begin position="55"/>
        <end position="79"/>
    </location>
</feature>
<dbReference type="OrthoDB" id="9789270at2"/>
<evidence type="ECO:0000259" key="13">
    <source>
        <dbReference type="Pfam" id="PF01435"/>
    </source>
</evidence>
<evidence type="ECO:0000256" key="6">
    <source>
        <dbReference type="ARBA" id="ARBA00022801"/>
    </source>
</evidence>
<evidence type="ECO:0000313" key="14">
    <source>
        <dbReference type="EMBL" id="QDH78610.1"/>
    </source>
</evidence>
<evidence type="ECO:0000256" key="7">
    <source>
        <dbReference type="ARBA" id="ARBA00022833"/>
    </source>
</evidence>
<keyword evidence="15" id="KW-1185">Reference proteome</keyword>
<comment type="cofactor">
    <cofactor evidence="1">
        <name>Zn(2+)</name>
        <dbReference type="ChEBI" id="CHEBI:29105"/>
    </cofactor>
</comment>
<dbReference type="GO" id="GO:0006508">
    <property type="term" value="P:proteolysis"/>
    <property type="evidence" value="ECO:0007669"/>
    <property type="project" value="UniProtKB-KW"/>
</dbReference>
<dbReference type="CDD" id="cd07328">
    <property type="entry name" value="M48_Ste24p_like"/>
    <property type="match status" value="1"/>
</dbReference>
<evidence type="ECO:0000256" key="9">
    <source>
        <dbReference type="ARBA" id="ARBA00023049"/>
    </source>
</evidence>
<sequence>MRKIEIKLSPEFRTQTIKSIVAIGLFAFTYFLLLTLTIGLTVLCVYLGLSLVANYANLVTFLLGTGLASLGFLVLIFLLKFMFTSHKVDRSHLIEVKEKDEPMLFEMIGEIVREVETSFPKKVYLSADVNAAVFYDSNFWSMFLPIKKNLQIGMGLVNTVTKNELKAILAHEFGHFSQHTMKVGSYVHHVNQVIYNLLYENDSYEKIVHKWASITGYFTIFVGITLKLVNAIQWVLRKLYELVNKQYMALSREMEFHADEIAANVVGAEPLKSSLLRASVAEHSLDSVLNFYEGRVKKNHKSANIYENQSFVLRFLATYNDIPLVNELPEVALNELNKFNKSKLVIKDQWASHPSTEERIAKLDQYKVTQRSNDPAKGNSIFKDAESIEKLMTEHTFKDVVYEGAVEVITENDFSEAFREELLSNSFSKIYNGYYDHKNPLPFEMNSVLNSSVRKAHLNELFNLDKVDMVYSAIYLQNDIETLKQIAEKTVKVKTFDYDGKKYTRRESRKLIKRLEQELEEINAGIKINDEQVYWFFRYLAEESGEAERLEKCYRDFFEFDKAFDSKYELYSQLMAKLDFVSVTTPFDQIHSNFERIKPLEEHLKNELQGFLEDPAFRQEVTIEMQEAFEKYLSKPWKYFGNETYFDANLEVLFTAMNFYAVLLSRSYFVMKRNLLEYQADLIKKVSESETGQ</sequence>
<keyword evidence="4 12" id="KW-0812">Transmembrane</keyword>
<evidence type="ECO:0000256" key="4">
    <source>
        <dbReference type="ARBA" id="ARBA00022692"/>
    </source>
</evidence>
<dbReference type="RefSeq" id="WP_141613865.1">
    <property type="nucleotide sequence ID" value="NZ_CP041253.1"/>
</dbReference>
<keyword evidence="7" id="KW-0862">Zinc</keyword>
<reference evidence="14 15" key="1">
    <citation type="submission" date="2019-06" db="EMBL/GenBank/DDBJ databases">
        <title>Echinicola alkalisoli sp. nov. isolated from saline soil.</title>
        <authorList>
            <person name="Sun J.-Q."/>
            <person name="Xu L."/>
        </authorList>
    </citation>
    <scope>NUCLEOTIDE SEQUENCE [LARGE SCALE GENOMIC DNA]</scope>
    <source>
        <strain evidence="14 15">LN3S3</strain>
    </source>
</reference>
<dbReference type="Proteomes" id="UP000316614">
    <property type="component" value="Chromosome"/>
</dbReference>
<keyword evidence="5" id="KW-0479">Metal-binding</keyword>
<evidence type="ECO:0000256" key="10">
    <source>
        <dbReference type="ARBA" id="ARBA00023136"/>
    </source>
</evidence>
<keyword evidence="3 14" id="KW-0645">Protease</keyword>
<evidence type="ECO:0000256" key="5">
    <source>
        <dbReference type="ARBA" id="ARBA00022723"/>
    </source>
</evidence>
<dbReference type="PANTHER" id="PTHR43221">
    <property type="entry name" value="PROTEASE HTPX"/>
    <property type="match status" value="1"/>
</dbReference>
<keyword evidence="2" id="KW-1003">Cell membrane</keyword>
<dbReference type="EMBL" id="CP041253">
    <property type="protein sequence ID" value="QDH78610.1"/>
    <property type="molecule type" value="Genomic_DNA"/>
</dbReference>
<keyword evidence="10 12" id="KW-0472">Membrane</keyword>
<keyword evidence="9 14" id="KW-0482">Metalloprotease</keyword>
<dbReference type="InterPro" id="IPR001915">
    <property type="entry name" value="Peptidase_M48"/>
</dbReference>
<dbReference type="InterPro" id="IPR050083">
    <property type="entry name" value="HtpX_protease"/>
</dbReference>
<evidence type="ECO:0000256" key="8">
    <source>
        <dbReference type="ARBA" id="ARBA00022989"/>
    </source>
</evidence>
<keyword evidence="6" id="KW-0378">Hydrolase</keyword>
<keyword evidence="11" id="KW-0175">Coiled coil</keyword>
<evidence type="ECO:0000256" key="12">
    <source>
        <dbReference type="SAM" id="Phobius"/>
    </source>
</evidence>
<evidence type="ECO:0000256" key="1">
    <source>
        <dbReference type="ARBA" id="ARBA00001947"/>
    </source>
</evidence>
<dbReference type="Pfam" id="PF01435">
    <property type="entry name" value="Peptidase_M48"/>
    <property type="match status" value="1"/>
</dbReference>
<accession>A0A514CFT3</accession>
<organism evidence="14 15">
    <name type="scientific">Echinicola soli</name>
    <dbReference type="NCBI Taxonomy" id="2591634"/>
    <lineage>
        <taxon>Bacteria</taxon>
        <taxon>Pseudomonadati</taxon>
        <taxon>Bacteroidota</taxon>
        <taxon>Cytophagia</taxon>
        <taxon>Cytophagales</taxon>
        <taxon>Cyclobacteriaceae</taxon>
        <taxon>Echinicola</taxon>
    </lineage>
</organism>
<name>A0A514CFT3_9BACT</name>
<dbReference type="GO" id="GO:0046872">
    <property type="term" value="F:metal ion binding"/>
    <property type="evidence" value="ECO:0007669"/>
    <property type="project" value="UniProtKB-KW"/>
</dbReference>
<proteinExistence type="predicted"/>
<feature type="coiled-coil region" evidence="11">
    <location>
        <begin position="505"/>
        <end position="532"/>
    </location>
</feature>
<dbReference type="PANTHER" id="PTHR43221:SF2">
    <property type="entry name" value="PROTEASE HTPX HOMOLOG"/>
    <property type="match status" value="1"/>
</dbReference>
<feature type="domain" description="Peptidase M48" evidence="13">
    <location>
        <begin position="148"/>
        <end position="365"/>
    </location>
</feature>
<evidence type="ECO:0000256" key="3">
    <source>
        <dbReference type="ARBA" id="ARBA00022670"/>
    </source>
</evidence>
<dbReference type="KEGG" id="echi:FKX85_06015"/>
<dbReference type="GO" id="GO:0004222">
    <property type="term" value="F:metalloendopeptidase activity"/>
    <property type="evidence" value="ECO:0007669"/>
    <property type="project" value="InterPro"/>
</dbReference>
<evidence type="ECO:0000256" key="11">
    <source>
        <dbReference type="SAM" id="Coils"/>
    </source>
</evidence>
<keyword evidence="8 12" id="KW-1133">Transmembrane helix</keyword>
<evidence type="ECO:0000313" key="15">
    <source>
        <dbReference type="Proteomes" id="UP000316614"/>
    </source>
</evidence>
<gene>
    <name evidence="14" type="ORF">FKX85_06015</name>
</gene>
<dbReference type="AlphaFoldDB" id="A0A514CFT3"/>
<protein>
    <submittedName>
        <fullName evidence="14">M48 family metalloprotease</fullName>
    </submittedName>
</protein>
<feature type="transmembrane region" description="Helical" evidence="12">
    <location>
        <begin position="214"/>
        <end position="236"/>
    </location>
</feature>